<dbReference type="EMBL" id="PFPO01000042">
    <property type="protein sequence ID" value="PIZ99206.1"/>
    <property type="molecule type" value="Genomic_DNA"/>
</dbReference>
<dbReference type="Gene3D" id="1.10.10.10">
    <property type="entry name" value="Winged helix-like DNA-binding domain superfamily/Winged helix DNA-binding domain"/>
    <property type="match status" value="1"/>
</dbReference>
<reference evidence="3" key="1">
    <citation type="submission" date="2017-09" db="EMBL/GenBank/DDBJ databases">
        <title>Depth-based differentiation of microbial function through sediment-hosted aquifers and enrichment of novel symbionts in the deep terrestrial subsurface.</title>
        <authorList>
            <person name="Probst A.J."/>
            <person name="Ladd B."/>
            <person name="Jarett J.K."/>
            <person name="Geller-Mcgrath D.E."/>
            <person name="Sieber C.M.K."/>
            <person name="Emerson J.B."/>
            <person name="Anantharaman K."/>
            <person name="Thomas B.C."/>
            <person name="Malmstrom R."/>
            <person name="Stieglmeier M."/>
            <person name="Klingl A."/>
            <person name="Woyke T."/>
            <person name="Ryan C.M."/>
            <person name="Banfield J.F."/>
        </authorList>
    </citation>
    <scope>NUCLEOTIDE SEQUENCE [LARGE SCALE GENOMIC DNA]</scope>
</reference>
<dbReference type="InterPro" id="IPR039418">
    <property type="entry name" value="LexA-like"/>
</dbReference>
<organism evidence="2 3">
    <name type="scientific">Candidatus Komeilibacteria bacterium CG_4_10_14_0_2_um_filter_37_10</name>
    <dbReference type="NCBI Taxonomy" id="1974470"/>
    <lineage>
        <taxon>Bacteria</taxon>
        <taxon>Candidatus Komeiliibacteriota</taxon>
    </lineage>
</organism>
<comment type="caution">
    <text evidence="2">The sequence shown here is derived from an EMBL/GenBank/DDBJ whole genome shotgun (WGS) entry which is preliminary data.</text>
</comment>
<accession>A0A2M7VF56</accession>
<dbReference type="CDD" id="cd06529">
    <property type="entry name" value="S24_LexA-like"/>
    <property type="match status" value="1"/>
</dbReference>
<evidence type="ECO:0000259" key="1">
    <source>
        <dbReference type="Pfam" id="PF00717"/>
    </source>
</evidence>
<dbReference type="InterPro" id="IPR036286">
    <property type="entry name" value="LexA/Signal_pep-like_sf"/>
</dbReference>
<feature type="domain" description="Peptidase S24/S26A/S26B/S26C" evidence="1">
    <location>
        <begin position="71"/>
        <end position="185"/>
    </location>
</feature>
<dbReference type="Gene3D" id="2.10.109.10">
    <property type="entry name" value="Umud Fragment, subunit A"/>
    <property type="match status" value="1"/>
</dbReference>
<dbReference type="AlphaFoldDB" id="A0A2M7VF56"/>
<dbReference type="InterPro" id="IPR050077">
    <property type="entry name" value="LexA_repressor"/>
</dbReference>
<gene>
    <name evidence="2" type="ORF">COX77_02190</name>
</gene>
<dbReference type="PANTHER" id="PTHR33516">
    <property type="entry name" value="LEXA REPRESSOR"/>
    <property type="match status" value="1"/>
</dbReference>
<protein>
    <recommendedName>
        <fullName evidence="1">Peptidase S24/S26A/S26B/S26C domain-containing protein</fullName>
    </recommendedName>
</protein>
<dbReference type="InterPro" id="IPR036388">
    <property type="entry name" value="WH-like_DNA-bd_sf"/>
</dbReference>
<dbReference type="PANTHER" id="PTHR33516:SF2">
    <property type="entry name" value="LEXA REPRESSOR-RELATED"/>
    <property type="match status" value="1"/>
</dbReference>
<dbReference type="InterPro" id="IPR015927">
    <property type="entry name" value="Peptidase_S24_S26A/B/C"/>
</dbReference>
<evidence type="ECO:0000313" key="2">
    <source>
        <dbReference type="EMBL" id="PIZ99206.1"/>
    </source>
</evidence>
<sequence length="192" mass="21530">MDQKLKQAQEKLSHFWRQNHRLPSFAELCTLFGYASKNAAAKLVNKLKEAQIIEQDDNGRLIPGKLLTGLPVLGYVQAGFPTPAEEELADTITLDQYLLRNPNSCFITEVAGDSMLGAGIQPKDLVIIDRGLTPQNNDIVLAQIDSQWTLKYFQKKNKSIYLQAANEKYPKLIPQQELVIAGVVVSCVRKYK</sequence>
<dbReference type="Pfam" id="PF00717">
    <property type="entry name" value="Peptidase_S24"/>
    <property type="match status" value="1"/>
</dbReference>
<dbReference type="SUPFAM" id="SSF51306">
    <property type="entry name" value="LexA/Signal peptidase"/>
    <property type="match status" value="1"/>
</dbReference>
<dbReference type="Proteomes" id="UP000230405">
    <property type="component" value="Unassembled WGS sequence"/>
</dbReference>
<evidence type="ECO:0000313" key="3">
    <source>
        <dbReference type="Proteomes" id="UP000230405"/>
    </source>
</evidence>
<proteinExistence type="predicted"/>
<name>A0A2M7VF56_9BACT</name>